<dbReference type="InterPro" id="IPR001680">
    <property type="entry name" value="WD40_rpt"/>
</dbReference>
<sequence length="2162" mass="242773">MAAAPTQIEAELYYLIARFLQSGPCNKSAQVLVQELEEHQLIPRRLDWEGREHRRSFEDLVAANAHIPPDYLLKICERIGPLLDKEIPQSVPGVQTLLGVGRQSLLRDAKDCKSTLWNGSAFAALHRGRPPELPVNYVKPPNVVNITSARQLTGCSRFSHIFPSAAYQHIKMHKRILGHLSSVYCVAFDRSGRRIFTGSDDCLVKIWATDDGRLLATLRGHSAEISDMAVNYENTLIAAGSCDKVVRVWCLRTCAPVAVLQGHSASITSIQFCPSTKGTTRYLTSTGADGTICFWQWHVKTMKFKDRPVKFTERSRPGVQISCSSFSSGGMFITTGSTDHVIRIYYLGSEIPEKIAELESHTDKVVAVQFCNNGDSLRFVSGSRDGTARIWQYQQQEWKSIVLDMATKMTGNNLPSGEDKVTKLKVTMVAWDRYDTTVITAVNNFLLKVWNSITGQLLHTLSGHDDEVFVLEAHPFDQRIILSAGHDGNIFVWDLDRGTKIRNYFNMIEGQGHGAVFDCKFSPDGNHFACTDSHGHLLLFGFGCSKYYEKIPDQMFFHTDYRPLIRDANNYVLDEQTQQAPHLMPPPFLVDVDGNPHPTKFQRLVPGRENCKDEQLIPQLGYVANGDGEVVEQVIGQQTNDQDESILDGIIRELQREQDLRLINEGDAPHFPINRSYSSNGALRNPDMDISSSPNIGLRRSGQIEGVRQMHNNAPRSQMATERDLMAWSRRVVVNELNNGVSRVQEECRTVKGDIEISLYTVEKKKKPSYTTQRSDYQPSYGRSLRRTQRKRQHTYQTRSNIEHNSRASCQNSGVQEDSDSSSEEDETVGTSDASIEDPVIEWQSESSSSDSSSEYSDWTADAGINLQPPKRQTRQATQKICSSSEEENLKSLEERQKKPKQTRKKKGGLVSMAGEPNEEWFAPQWILDTIPRRSPFVPQMGDELIYFRQGHEAYVRAVRKSKTYSVNLQKQPWNKMDLREQEFVKIVGIKYEVGPPTLCCLKLAFLDPISGKMTGESFSIKYHDMPDVIDFLVLHQFYNEAKERNWQIGDRFRSIIDDAWWFGTVESQQPFQPEYPDSSFQCYSVHWDNNEREKMSPWDMEPIPEGTAFPDEVGAGVPVSQEELTALLYKPQEGEWGAHSRDEECERVIQGINHLLSLDFASPFAVPVDLSAYPLYCTVVAYPTDLNTIRRRLENRFYRRISALMWEVRYIEHNARTFNEPDSPIVKAAKIVTDVLLRFIGDQSCTDILDTYNKIKAEELNSTDAEEDTEMVDLDSDGPGTSSGRRVKCRGRRQSLRCNPDAWRKQCKELLGLIYEREDSEPFRQPSDPLSYPGHQEQEGESSESVIPGQQDSSLCEDHHDVIDTPMDFSTVKETLETGNYGSPLEFYKDVRQIFSNSKAYTSNKKSRIYSMTLRLSALFESRIKNIISEYKSAIQSQKRRRPRYRKRLRSSSSSLSSSRAPSPKGKQKQMKLQPKNDQNTSVSYARTSTPFSSPVSDAAEGLSLYLLDDEPDGPFSSSSFSGYNRSGNSHDPGKAKSFRNRVLPIKQGNHKFDFENARQVNDLINILNTCFGELTKEVDRLYFKLNTLQQSVIQLTDGITQDDLNEGMSLQVRKSKRIFQNTAFQSQHVYSSKSVKRYGKHDSCVQTSSLTMPASYCQDGRESLKICPVSYSEGEEQKRGKVKQKKKHLDYPYEPKCVPQGQPIEDNITVDHITDACGETSRSYVDQSAENSFCTFPFSEISKLLTRTVGKVLSSPLQQPMHGAGDVKNSHTYVNYGTGMGEDLQPQSRTYLKTEVFVSPAAPNSPPPLPPDWLAVLRASKRTSISSVMHSLTQLTPTVFSDPAASPPPDCLQTTLDTALLITPPETDFSPPTPETFQYYELIPDDLVPQSEDQEMPPPLSPPVTSPRIQSRAAVTDLNDSVSDVQSPRSSVPSRLISSLPPPPRYVVPPTSRSSIVPLPRSSNPQTLQSSIPLSSVSSYPQTSVSLIPSSKPSVAQLPRCSVAQPSGCLDTQSSRSSVAQSPRSSVAQPTGHLTAPHPRSSSLKSTKLSTLQSLFSFVQSPSSISSPWALSVSQSSSTPVCPGFKQSPPSTLPMINKARMALMEAIRKGVLLCKTKEQCAPKVKMEIPKNEESHILIRRKAMGYSSGISDSETDWMEEE</sequence>
<dbReference type="Pfam" id="PF25437">
    <property type="entry name" value="BRWD1_N"/>
    <property type="match status" value="1"/>
</dbReference>
<dbReference type="SUPFAM" id="SSF50978">
    <property type="entry name" value="WD40 repeat-like"/>
    <property type="match status" value="1"/>
</dbReference>
<feature type="region of interest" description="Disordered" evidence="9">
    <location>
        <begin position="766"/>
        <end position="911"/>
    </location>
</feature>
<dbReference type="FunFam" id="2.130.10.10:FF:000071">
    <property type="entry name" value="Bromodomain and WD repeat domain containing 1"/>
    <property type="match status" value="1"/>
</dbReference>
<dbReference type="PROSITE" id="PS50014">
    <property type="entry name" value="BROMODOMAIN_2"/>
    <property type="match status" value="2"/>
</dbReference>
<dbReference type="EMBL" id="JAEMGP010000027">
    <property type="protein sequence ID" value="KAG5193771.1"/>
    <property type="molecule type" value="Genomic_DNA"/>
</dbReference>
<feature type="repeat" description="WD" evidence="8">
    <location>
        <begin position="358"/>
        <end position="392"/>
    </location>
</feature>
<feature type="compositionally biased region" description="Low complexity" evidence="9">
    <location>
        <begin position="845"/>
        <end position="858"/>
    </location>
</feature>
<evidence type="ECO:0000313" key="12">
    <source>
        <dbReference type="EMBL" id="KAG5193771.1"/>
    </source>
</evidence>
<feature type="region of interest" description="Disordered" evidence="9">
    <location>
        <begin position="676"/>
        <end position="696"/>
    </location>
</feature>
<feature type="region of interest" description="Disordered" evidence="9">
    <location>
        <begin position="2008"/>
        <end position="2047"/>
    </location>
</feature>
<feature type="compositionally biased region" description="Basic residues" evidence="9">
    <location>
        <begin position="898"/>
        <end position="908"/>
    </location>
</feature>
<feature type="compositionally biased region" description="Basic residues" evidence="9">
    <location>
        <begin position="1439"/>
        <end position="1451"/>
    </location>
</feature>
<dbReference type="InterPro" id="IPR057452">
    <property type="entry name" value="BRWD/PHIP_N"/>
</dbReference>
<dbReference type="InterPro" id="IPR015943">
    <property type="entry name" value="WD40/YVTN_repeat-like_dom_sf"/>
</dbReference>
<feature type="compositionally biased region" description="Acidic residues" evidence="9">
    <location>
        <begin position="817"/>
        <end position="828"/>
    </location>
</feature>
<dbReference type="GO" id="GO:0006357">
    <property type="term" value="P:regulation of transcription by RNA polymerase II"/>
    <property type="evidence" value="ECO:0007669"/>
    <property type="project" value="TreeGrafter"/>
</dbReference>
<keyword evidence="4 7" id="KW-0103">Bromodomain</keyword>
<dbReference type="InterPro" id="IPR036322">
    <property type="entry name" value="WD40_repeat_dom_sf"/>
</dbReference>
<feature type="repeat" description="WD" evidence="8">
    <location>
        <begin position="260"/>
        <end position="296"/>
    </location>
</feature>
<dbReference type="GO" id="GO:0003779">
    <property type="term" value="F:actin binding"/>
    <property type="evidence" value="ECO:0007669"/>
    <property type="project" value="InterPro"/>
</dbReference>
<dbReference type="InterPro" id="IPR019775">
    <property type="entry name" value="WD40_repeat_CS"/>
</dbReference>
<evidence type="ECO:0000256" key="5">
    <source>
        <dbReference type="ARBA" id="ARBA00055163"/>
    </source>
</evidence>
<feature type="compositionally biased region" description="Low complexity" evidence="9">
    <location>
        <begin position="1452"/>
        <end position="1464"/>
    </location>
</feature>
<dbReference type="InterPro" id="IPR052060">
    <property type="entry name" value="Bromo_WD_repeat"/>
</dbReference>
<feature type="region of interest" description="Disordered" evidence="9">
    <location>
        <begin position="1319"/>
        <end position="1353"/>
    </location>
</feature>
<comment type="function">
    <text evidence="5">Plays a role in the regulation of cell morphology and cytoskeletal organization. Required in the control of cell shape.</text>
</comment>
<dbReference type="GO" id="GO:0007010">
    <property type="term" value="P:cytoskeleton organization"/>
    <property type="evidence" value="ECO:0007669"/>
    <property type="project" value="TreeGrafter"/>
</dbReference>
<dbReference type="SMART" id="SM00320">
    <property type="entry name" value="WD40"/>
    <property type="match status" value="8"/>
</dbReference>
<dbReference type="SUPFAM" id="SSF47370">
    <property type="entry name" value="Bromodomain"/>
    <property type="match status" value="2"/>
</dbReference>
<dbReference type="Gene3D" id="1.20.5.340">
    <property type="match status" value="1"/>
</dbReference>
<feature type="compositionally biased region" description="Low complexity" evidence="9">
    <location>
        <begin position="2015"/>
        <end position="2030"/>
    </location>
</feature>
<feature type="compositionally biased region" description="Basic residues" evidence="9">
    <location>
        <begin position="784"/>
        <end position="794"/>
    </location>
</feature>
<feature type="region of interest" description="Disordered" evidence="9">
    <location>
        <begin position="1518"/>
        <end position="1538"/>
    </location>
</feature>
<evidence type="ECO:0000256" key="7">
    <source>
        <dbReference type="PROSITE-ProRule" id="PRU00035"/>
    </source>
</evidence>
<evidence type="ECO:0000256" key="4">
    <source>
        <dbReference type="ARBA" id="ARBA00023117"/>
    </source>
</evidence>
<evidence type="ECO:0000256" key="8">
    <source>
        <dbReference type="PROSITE-ProRule" id="PRU00221"/>
    </source>
</evidence>
<dbReference type="PROSITE" id="PS51082">
    <property type="entry name" value="WH2"/>
    <property type="match status" value="1"/>
</dbReference>
<evidence type="ECO:0000259" key="11">
    <source>
        <dbReference type="PROSITE" id="PS51082"/>
    </source>
</evidence>
<dbReference type="InterPro" id="IPR036427">
    <property type="entry name" value="Bromodomain-like_sf"/>
</dbReference>
<feature type="compositionally biased region" description="Pro residues" evidence="9">
    <location>
        <begin position="1898"/>
        <end position="1907"/>
    </location>
</feature>
<dbReference type="PROSITE" id="PS50294">
    <property type="entry name" value="WD_REPEATS_REGION"/>
    <property type="match status" value="5"/>
</dbReference>
<dbReference type="CDD" id="cd05529">
    <property type="entry name" value="Bromo_WDR9_I_like"/>
    <property type="match status" value="1"/>
</dbReference>
<evidence type="ECO:0000256" key="6">
    <source>
        <dbReference type="ARBA" id="ARBA00073817"/>
    </source>
</evidence>
<dbReference type="PROSITE" id="PS50082">
    <property type="entry name" value="WD_REPEATS_2"/>
    <property type="match status" value="5"/>
</dbReference>
<dbReference type="Gene3D" id="1.20.920.10">
    <property type="entry name" value="Bromodomain-like"/>
    <property type="match status" value="2"/>
</dbReference>
<keyword evidence="2 8" id="KW-0853">WD repeat</keyword>
<accession>A0A835ZJ87</accession>
<dbReference type="PROSITE" id="PS00678">
    <property type="entry name" value="WD_REPEATS_1"/>
    <property type="match status" value="1"/>
</dbReference>
<keyword evidence="1" id="KW-0597">Phosphoprotein</keyword>
<protein>
    <recommendedName>
        <fullName evidence="6">Bromodomain and WD repeat-containing protein 3</fullName>
    </recommendedName>
</protein>
<evidence type="ECO:0000313" key="13">
    <source>
        <dbReference type="Proteomes" id="UP000664991"/>
    </source>
</evidence>
<dbReference type="Pfam" id="PF25313">
    <property type="entry name" value="BRWD_AD"/>
    <property type="match status" value="1"/>
</dbReference>
<dbReference type="FunFam" id="2.130.10.10:FF:000222">
    <property type="entry name" value="Bromodomain and WD repeat domain containing 3"/>
    <property type="match status" value="1"/>
</dbReference>
<dbReference type="PRINTS" id="PR00503">
    <property type="entry name" value="BROMODOMAIN"/>
</dbReference>
<dbReference type="GO" id="GO:0005634">
    <property type="term" value="C:nucleus"/>
    <property type="evidence" value="ECO:0007669"/>
    <property type="project" value="TreeGrafter"/>
</dbReference>
<evidence type="ECO:0000256" key="9">
    <source>
        <dbReference type="SAM" id="MobiDB-lite"/>
    </source>
</evidence>
<dbReference type="InterPro" id="IPR057451">
    <property type="entry name" value="BRWD/PHIP_AD"/>
</dbReference>
<dbReference type="Gene3D" id="2.130.10.10">
    <property type="entry name" value="YVTN repeat-like/Quinoprotein amine dehydrogenase"/>
    <property type="match status" value="3"/>
</dbReference>
<comment type="caution">
    <text evidence="12">The sequence shown here is derived from an EMBL/GenBank/DDBJ whole genome shotgun (WGS) entry which is preliminary data.</text>
</comment>
<evidence type="ECO:0000259" key="10">
    <source>
        <dbReference type="PROSITE" id="PS50014"/>
    </source>
</evidence>
<dbReference type="PANTHER" id="PTHR16266">
    <property type="entry name" value="WD REPEAT DOMAIN 9"/>
    <property type="match status" value="1"/>
</dbReference>
<organism evidence="12 13">
    <name type="scientific">Ovis aries</name>
    <name type="common">Sheep</name>
    <dbReference type="NCBI Taxonomy" id="9940"/>
    <lineage>
        <taxon>Eukaryota</taxon>
        <taxon>Metazoa</taxon>
        <taxon>Chordata</taxon>
        <taxon>Craniata</taxon>
        <taxon>Vertebrata</taxon>
        <taxon>Euteleostomi</taxon>
        <taxon>Mammalia</taxon>
        <taxon>Eutheria</taxon>
        <taxon>Laurasiatheria</taxon>
        <taxon>Artiodactyla</taxon>
        <taxon>Ruminantia</taxon>
        <taxon>Pecora</taxon>
        <taxon>Bovidae</taxon>
        <taxon>Caprinae</taxon>
        <taxon>Ovis</taxon>
    </lineage>
</organism>
<dbReference type="Pfam" id="PF00400">
    <property type="entry name" value="WD40"/>
    <property type="match status" value="7"/>
</dbReference>
<evidence type="ECO:0000256" key="2">
    <source>
        <dbReference type="ARBA" id="ARBA00022574"/>
    </source>
</evidence>
<feature type="compositionally biased region" description="Low complexity" evidence="9">
    <location>
        <begin position="1518"/>
        <end position="1531"/>
    </location>
</feature>
<feature type="compositionally biased region" description="Polar residues" evidence="9">
    <location>
        <begin position="807"/>
        <end position="816"/>
    </location>
</feature>
<keyword evidence="3" id="KW-0677">Repeat</keyword>
<feature type="repeat" description="WD" evidence="8">
    <location>
        <begin position="218"/>
        <end position="259"/>
    </location>
</feature>
<dbReference type="SMART" id="SM00297">
    <property type="entry name" value="BROMO"/>
    <property type="match status" value="2"/>
</dbReference>
<feature type="repeat" description="WD" evidence="8">
    <location>
        <begin position="461"/>
        <end position="503"/>
    </location>
</feature>
<dbReference type="GO" id="GO:0008360">
    <property type="term" value="P:regulation of cell shape"/>
    <property type="evidence" value="ECO:0007669"/>
    <property type="project" value="TreeGrafter"/>
</dbReference>
<dbReference type="FunFam" id="2.130.10.10:FF:000328">
    <property type="entry name" value="Bromodomain and WD repeat domain containing 3"/>
    <property type="match status" value="1"/>
</dbReference>
<dbReference type="FunFam" id="1.20.920.10:FF:000008">
    <property type="entry name" value="Bromodomain and WD repeat domain containing 3"/>
    <property type="match status" value="1"/>
</dbReference>
<feature type="domain" description="Bromo" evidence="10">
    <location>
        <begin position="1316"/>
        <end position="1410"/>
    </location>
</feature>
<feature type="repeat" description="WD" evidence="8">
    <location>
        <begin position="176"/>
        <end position="217"/>
    </location>
</feature>
<reference evidence="12 13" key="1">
    <citation type="submission" date="2020-12" db="EMBL/GenBank/DDBJ databases">
        <title>De novo assembly of Tibetan sheep genome.</title>
        <authorList>
            <person name="Li X."/>
        </authorList>
    </citation>
    <scope>NUCLEOTIDE SEQUENCE [LARGE SCALE GENOMIC DNA]</scope>
    <source>
        <tissue evidence="12">Heart</tissue>
    </source>
</reference>
<dbReference type="InterPro" id="IPR001487">
    <property type="entry name" value="Bromodomain"/>
</dbReference>
<feature type="region of interest" description="Disordered" evidence="9">
    <location>
        <begin position="1263"/>
        <end position="1289"/>
    </location>
</feature>
<dbReference type="FunFam" id="1.20.920.10:FF:000034">
    <property type="entry name" value="Bromodomain and WD repeat domain containing 3"/>
    <property type="match status" value="1"/>
</dbReference>
<feature type="domain" description="Bromo" evidence="10">
    <location>
        <begin position="1157"/>
        <end position="1227"/>
    </location>
</feature>
<dbReference type="Pfam" id="PF00439">
    <property type="entry name" value="Bromodomain"/>
    <property type="match status" value="2"/>
</dbReference>
<feature type="compositionally biased region" description="Polar residues" evidence="9">
    <location>
        <begin position="769"/>
        <end position="778"/>
    </location>
</feature>
<name>A0A835ZJ87_SHEEP</name>
<feature type="domain" description="WH2" evidence="11">
    <location>
        <begin position="2101"/>
        <end position="2118"/>
    </location>
</feature>
<dbReference type="Proteomes" id="UP000664991">
    <property type="component" value="Unassembled WGS sequence"/>
</dbReference>
<feature type="region of interest" description="Disordered" evidence="9">
    <location>
        <begin position="1891"/>
        <end position="1979"/>
    </location>
</feature>
<feature type="compositionally biased region" description="Polar residues" evidence="9">
    <location>
        <begin position="1477"/>
        <end position="1497"/>
    </location>
</feature>
<feature type="compositionally biased region" description="Low complexity" evidence="9">
    <location>
        <begin position="1929"/>
        <end position="1941"/>
    </location>
</feature>
<proteinExistence type="predicted"/>
<evidence type="ECO:0000256" key="3">
    <source>
        <dbReference type="ARBA" id="ARBA00022737"/>
    </source>
</evidence>
<dbReference type="InterPro" id="IPR003124">
    <property type="entry name" value="WH2_dom"/>
</dbReference>
<gene>
    <name evidence="12" type="ORF">JEQ12_020132</name>
</gene>
<feature type="region of interest" description="Disordered" evidence="9">
    <location>
        <begin position="1436"/>
        <end position="1497"/>
    </location>
</feature>
<feature type="compositionally biased region" description="Acidic residues" evidence="9">
    <location>
        <begin position="1265"/>
        <end position="1277"/>
    </location>
</feature>
<evidence type="ECO:0000256" key="1">
    <source>
        <dbReference type="ARBA" id="ARBA00022553"/>
    </source>
</evidence>
<dbReference type="PANTHER" id="PTHR16266:SF25">
    <property type="entry name" value="BROMODOMAIN AND WD REPEAT-CONTAINING PROTEIN 3"/>
    <property type="match status" value="1"/>
</dbReference>
<dbReference type="CDD" id="cd00200">
    <property type="entry name" value="WD40"/>
    <property type="match status" value="1"/>
</dbReference>
<feature type="compositionally biased region" description="Basic and acidic residues" evidence="9">
    <location>
        <begin position="888"/>
        <end position="897"/>
    </location>
</feature>